<sequence length="233" mass="24491">MMGALLASSVLLCGNVAAQDANGADTYETLAARTKERAGDPAFDYQLGIAALDAGRYGEAIIALQRVLAVQPDNAAARAELARAYALAGDIDTARQEFASVVEDPSLPDPVRQRFAGFVRQLDKQIAGGGSDVSGFLDARAGYDSNVNAATDLDTIVIPLFSFLGPGTLGPLSRPPTSMPNSPISPRAATTGPRSSRRPTGHSNWPMPRSRRIAPNRRRSISTVPNGTCDAAQ</sequence>
<dbReference type="Proteomes" id="UP000429229">
    <property type="component" value="Unassembled WGS sequence"/>
</dbReference>
<dbReference type="PROSITE" id="PS50005">
    <property type="entry name" value="TPR"/>
    <property type="match status" value="1"/>
</dbReference>
<evidence type="ECO:0000256" key="2">
    <source>
        <dbReference type="SAM" id="MobiDB-lite"/>
    </source>
</evidence>
<evidence type="ECO:0000313" key="5">
    <source>
        <dbReference type="Proteomes" id="UP000429229"/>
    </source>
</evidence>
<dbReference type="OrthoDB" id="6116449at2"/>
<feature type="chain" id="PRO_5026131364" evidence="3">
    <location>
        <begin position="19"/>
        <end position="233"/>
    </location>
</feature>
<keyword evidence="3" id="KW-0732">Signal</keyword>
<dbReference type="EMBL" id="WTYR01000001">
    <property type="protein sequence ID" value="MXP10283.1"/>
    <property type="molecule type" value="Genomic_DNA"/>
</dbReference>
<gene>
    <name evidence="4" type="ORF">GRI68_08830</name>
</gene>
<feature type="signal peptide" evidence="3">
    <location>
        <begin position="1"/>
        <end position="18"/>
    </location>
</feature>
<dbReference type="SUPFAM" id="SSF48452">
    <property type="entry name" value="TPR-like"/>
    <property type="match status" value="1"/>
</dbReference>
<feature type="region of interest" description="Disordered" evidence="2">
    <location>
        <begin position="171"/>
        <end position="233"/>
    </location>
</feature>
<proteinExistence type="predicted"/>
<dbReference type="Gene3D" id="1.25.40.10">
    <property type="entry name" value="Tetratricopeptide repeat domain"/>
    <property type="match status" value="1"/>
</dbReference>
<evidence type="ECO:0000256" key="3">
    <source>
        <dbReference type="SAM" id="SignalP"/>
    </source>
</evidence>
<evidence type="ECO:0000313" key="4">
    <source>
        <dbReference type="EMBL" id="MXP10283.1"/>
    </source>
</evidence>
<keyword evidence="5" id="KW-1185">Reference proteome</keyword>
<organism evidence="4 5">
    <name type="scientific">Alteriqipengyuania halimionae</name>
    <dbReference type="NCBI Taxonomy" id="1926630"/>
    <lineage>
        <taxon>Bacteria</taxon>
        <taxon>Pseudomonadati</taxon>
        <taxon>Pseudomonadota</taxon>
        <taxon>Alphaproteobacteria</taxon>
        <taxon>Sphingomonadales</taxon>
        <taxon>Erythrobacteraceae</taxon>
        <taxon>Alteriqipengyuania</taxon>
    </lineage>
</organism>
<keyword evidence="1" id="KW-0802">TPR repeat</keyword>
<dbReference type="InterPro" id="IPR011990">
    <property type="entry name" value="TPR-like_helical_dom_sf"/>
</dbReference>
<comment type="caution">
    <text evidence="4">The sequence shown here is derived from an EMBL/GenBank/DDBJ whole genome shotgun (WGS) entry which is preliminary data.</text>
</comment>
<accession>A0A6I4U5Z1</accession>
<dbReference type="Pfam" id="PF14559">
    <property type="entry name" value="TPR_19"/>
    <property type="match status" value="1"/>
</dbReference>
<dbReference type="AlphaFoldDB" id="A0A6I4U5Z1"/>
<protein>
    <submittedName>
        <fullName evidence="4">Tetratricopeptide repeat protein</fullName>
    </submittedName>
</protein>
<reference evidence="4 5" key="1">
    <citation type="submission" date="2019-12" db="EMBL/GenBank/DDBJ databases">
        <title>Genomic-based taxomic classification of the family Erythrobacteraceae.</title>
        <authorList>
            <person name="Xu L."/>
        </authorList>
    </citation>
    <scope>NUCLEOTIDE SEQUENCE [LARGE SCALE GENOMIC DNA]</scope>
    <source>
        <strain evidence="4 5">LMG 29519</strain>
    </source>
</reference>
<name>A0A6I4U5Z1_9SPHN</name>
<feature type="repeat" description="TPR" evidence="1">
    <location>
        <begin position="41"/>
        <end position="74"/>
    </location>
</feature>
<evidence type="ECO:0000256" key="1">
    <source>
        <dbReference type="PROSITE-ProRule" id="PRU00339"/>
    </source>
</evidence>
<dbReference type="InterPro" id="IPR019734">
    <property type="entry name" value="TPR_rpt"/>
</dbReference>
<feature type="compositionally biased region" description="Basic residues" evidence="2">
    <location>
        <begin position="209"/>
        <end position="220"/>
    </location>
</feature>